<dbReference type="EC" id="6.1.1.21" evidence="10"/>
<evidence type="ECO:0000256" key="9">
    <source>
        <dbReference type="ARBA" id="ARBA00047639"/>
    </source>
</evidence>
<accession>A0ABZ0PXW1</accession>
<dbReference type="Pfam" id="PF03129">
    <property type="entry name" value="HGTP_anticodon"/>
    <property type="match status" value="1"/>
</dbReference>
<keyword evidence="6 10" id="KW-0067">ATP-binding</keyword>
<gene>
    <name evidence="10 12" type="primary">hisS</name>
    <name evidence="12" type="ORF">SBP02_04625</name>
</gene>
<sequence length="429" mass="47671">MSKSLQAIRGMNDILPEQTPLWRYFEDSVARLLDGYGYRQIRMPIVEFTELFKRSIGEVTDIVEKEMYTFDDRNGDSLTLRPEGTAACVRAVLEHGLAGAGQSQKLWYIGPMFRHERPQKGRYRQFHQIGVEVFNIDGPDIDAELIVLTWRLWGLLGLRDAVTLELNSLGTSAARAVYREALVEYLSARAEQLDEDSRRRLSSNPLRVLDSKNPETQALLADAPRLADYLDEESRIHFEGLKARLDAAGIPYVINPKLVRGLDYYSKTVFEWTTDKLGAQGTVCAGGRYDGLVEQMGGKPTPGVGFAMGIERLVLLLETLELVPADIARQVDVYLCAFGEPAELAALALAERLRDQLPGLRLQVNAGAGSFKSQLKKADKSGALYALVLGEDELARQVVGCKPLRDQGEQQSIAWADLAERLAACLEQA</sequence>
<dbReference type="Pfam" id="PF13393">
    <property type="entry name" value="tRNA-synt_His"/>
    <property type="match status" value="1"/>
</dbReference>
<evidence type="ECO:0000256" key="2">
    <source>
        <dbReference type="ARBA" id="ARBA00011738"/>
    </source>
</evidence>
<evidence type="ECO:0000256" key="1">
    <source>
        <dbReference type="ARBA" id="ARBA00008226"/>
    </source>
</evidence>
<evidence type="ECO:0000256" key="3">
    <source>
        <dbReference type="ARBA" id="ARBA00022490"/>
    </source>
</evidence>
<keyword evidence="4 10" id="KW-0436">Ligase</keyword>
<dbReference type="Gene3D" id="3.40.50.800">
    <property type="entry name" value="Anticodon-binding domain"/>
    <property type="match status" value="1"/>
</dbReference>
<evidence type="ECO:0000256" key="5">
    <source>
        <dbReference type="ARBA" id="ARBA00022741"/>
    </source>
</evidence>
<dbReference type="InterPro" id="IPR015807">
    <property type="entry name" value="His-tRNA-ligase"/>
</dbReference>
<comment type="subunit">
    <text evidence="2 10">Homodimer.</text>
</comment>
<dbReference type="PIRSF" id="PIRSF001549">
    <property type="entry name" value="His-tRNA_synth"/>
    <property type="match status" value="1"/>
</dbReference>
<evidence type="ECO:0000313" key="12">
    <source>
        <dbReference type="EMBL" id="WPC06043.1"/>
    </source>
</evidence>
<feature type="domain" description="Aminoacyl-transfer RNA synthetases class-II family profile" evidence="11">
    <location>
        <begin position="1"/>
        <end position="358"/>
    </location>
</feature>
<protein>
    <recommendedName>
        <fullName evidence="10">Histidine--tRNA ligase</fullName>
        <ecNumber evidence="10">6.1.1.21</ecNumber>
    </recommendedName>
    <alternativeName>
        <fullName evidence="10">Histidyl-tRNA synthetase</fullName>
        <shortName evidence="10">HisRS</shortName>
    </alternativeName>
</protein>
<dbReference type="InterPro" id="IPR004154">
    <property type="entry name" value="Anticodon-bd"/>
</dbReference>
<keyword evidence="13" id="KW-1185">Reference proteome</keyword>
<dbReference type="InterPro" id="IPR045864">
    <property type="entry name" value="aa-tRNA-synth_II/BPL/LPL"/>
</dbReference>
<dbReference type="SUPFAM" id="SSF52954">
    <property type="entry name" value="Class II aaRS ABD-related"/>
    <property type="match status" value="1"/>
</dbReference>
<evidence type="ECO:0000256" key="7">
    <source>
        <dbReference type="ARBA" id="ARBA00022917"/>
    </source>
</evidence>
<dbReference type="CDD" id="cd00773">
    <property type="entry name" value="HisRS-like_core"/>
    <property type="match status" value="1"/>
</dbReference>
<dbReference type="Proteomes" id="UP001305928">
    <property type="component" value="Chromosome"/>
</dbReference>
<dbReference type="GO" id="GO:0004821">
    <property type="term" value="F:histidine-tRNA ligase activity"/>
    <property type="evidence" value="ECO:0007669"/>
    <property type="project" value="UniProtKB-EC"/>
</dbReference>
<evidence type="ECO:0000256" key="8">
    <source>
        <dbReference type="ARBA" id="ARBA00023146"/>
    </source>
</evidence>
<comment type="subcellular location">
    <subcellularLocation>
        <location evidence="10">Cytoplasm</location>
    </subcellularLocation>
</comment>
<keyword evidence="7 10" id="KW-0648">Protein biosynthesis</keyword>
<dbReference type="PROSITE" id="PS50862">
    <property type="entry name" value="AA_TRNA_LIGASE_II"/>
    <property type="match status" value="1"/>
</dbReference>
<keyword evidence="8 10" id="KW-0030">Aminoacyl-tRNA synthetase</keyword>
<evidence type="ECO:0000259" key="11">
    <source>
        <dbReference type="PROSITE" id="PS50862"/>
    </source>
</evidence>
<name>A0ABZ0PXW1_9PSED</name>
<dbReference type="SUPFAM" id="SSF55681">
    <property type="entry name" value="Class II aaRS and biotin synthetases"/>
    <property type="match status" value="1"/>
</dbReference>
<evidence type="ECO:0000256" key="4">
    <source>
        <dbReference type="ARBA" id="ARBA00022598"/>
    </source>
</evidence>
<dbReference type="InterPro" id="IPR036621">
    <property type="entry name" value="Anticodon-bd_dom_sf"/>
</dbReference>
<dbReference type="HAMAP" id="MF_00127">
    <property type="entry name" value="His_tRNA_synth"/>
    <property type="match status" value="1"/>
</dbReference>
<comment type="similarity">
    <text evidence="1 10">Belongs to the class-II aminoacyl-tRNA synthetase family.</text>
</comment>
<evidence type="ECO:0000313" key="13">
    <source>
        <dbReference type="Proteomes" id="UP001305928"/>
    </source>
</evidence>
<dbReference type="Gene3D" id="3.30.930.10">
    <property type="entry name" value="Bira Bifunctional Protein, Domain 2"/>
    <property type="match status" value="1"/>
</dbReference>
<dbReference type="EMBL" id="CP137892">
    <property type="protein sequence ID" value="WPC06043.1"/>
    <property type="molecule type" value="Genomic_DNA"/>
</dbReference>
<keyword evidence="3 10" id="KW-0963">Cytoplasm</keyword>
<dbReference type="InterPro" id="IPR004516">
    <property type="entry name" value="HisRS/HisZ"/>
</dbReference>
<reference evidence="12 13" key="1">
    <citation type="submission" date="2023-11" db="EMBL/GenBank/DDBJ databases">
        <title>Complete genome of Pseudomonas benzenivorans BA3361.</title>
        <authorList>
            <person name="Shin S.Y."/>
            <person name="Song J."/>
            <person name="Kang H."/>
        </authorList>
    </citation>
    <scope>NUCLEOTIDE SEQUENCE [LARGE SCALE GENOMIC DNA]</scope>
    <source>
        <strain evidence="12 13">HNIBRBA3361</strain>
    </source>
</reference>
<organism evidence="12 13">
    <name type="scientific">Pseudomonas benzenivorans</name>
    <dbReference type="NCBI Taxonomy" id="556533"/>
    <lineage>
        <taxon>Bacteria</taxon>
        <taxon>Pseudomonadati</taxon>
        <taxon>Pseudomonadota</taxon>
        <taxon>Gammaproteobacteria</taxon>
        <taxon>Pseudomonadales</taxon>
        <taxon>Pseudomonadaceae</taxon>
        <taxon>Pseudomonas</taxon>
    </lineage>
</organism>
<evidence type="ECO:0000256" key="10">
    <source>
        <dbReference type="HAMAP-Rule" id="MF_00127"/>
    </source>
</evidence>
<dbReference type="InterPro" id="IPR006195">
    <property type="entry name" value="aa-tRNA-synth_II"/>
</dbReference>
<dbReference type="InterPro" id="IPR041715">
    <property type="entry name" value="HisRS-like_core"/>
</dbReference>
<dbReference type="PANTHER" id="PTHR43707:SF1">
    <property type="entry name" value="HISTIDINE--TRNA LIGASE, MITOCHONDRIAL-RELATED"/>
    <property type="match status" value="1"/>
</dbReference>
<proteinExistence type="inferred from homology"/>
<comment type="catalytic activity">
    <reaction evidence="9 10">
        <text>tRNA(His) + L-histidine + ATP = L-histidyl-tRNA(His) + AMP + diphosphate + H(+)</text>
        <dbReference type="Rhea" id="RHEA:17313"/>
        <dbReference type="Rhea" id="RHEA-COMP:9665"/>
        <dbReference type="Rhea" id="RHEA-COMP:9689"/>
        <dbReference type="ChEBI" id="CHEBI:15378"/>
        <dbReference type="ChEBI" id="CHEBI:30616"/>
        <dbReference type="ChEBI" id="CHEBI:33019"/>
        <dbReference type="ChEBI" id="CHEBI:57595"/>
        <dbReference type="ChEBI" id="CHEBI:78442"/>
        <dbReference type="ChEBI" id="CHEBI:78527"/>
        <dbReference type="ChEBI" id="CHEBI:456215"/>
        <dbReference type="EC" id="6.1.1.21"/>
    </reaction>
</comment>
<dbReference type="PANTHER" id="PTHR43707">
    <property type="entry name" value="HISTIDYL-TRNA SYNTHETASE"/>
    <property type="match status" value="1"/>
</dbReference>
<keyword evidence="5 10" id="KW-0547">Nucleotide-binding</keyword>
<evidence type="ECO:0000256" key="6">
    <source>
        <dbReference type="ARBA" id="ARBA00022840"/>
    </source>
</evidence>
<dbReference type="RefSeq" id="WP_318645223.1">
    <property type="nucleotide sequence ID" value="NZ_CP137892.1"/>
</dbReference>
<dbReference type="NCBIfam" id="TIGR00442">
    <property type="entry name" value="hisS"/>
    <property type="match status" value="1"/>
</dbReference>